<evidence type="ECO:0000313" key="3">
    <source>
        <dbReference type="Proteomes" id="UP000430146"/>
    </source>
</evidence>
<dbReference type="Proteomes" id="UP000430146">
    <property type="component" value="Unassembled WGS sequence"/>
</dbReference>
<evidence type="ECO:0000256" key="1">
    <source>
        <dbReference type="SAM" id="MobiDB-lite"/>
    </source>
</evidence>
<keyword evidence="3" id="KW-1185">Reference proteome</keyword>
<dbReference type="AlphaFoldDB" id="A0A5S9R8J2"/>
<feature type="region of interest" description="Disordered" evidence="1">
    <location>
        <begin position="1"/>
        <end position="29"/>
    </location>
</feature>
<dbReference type="EMBL" id="CACSIP010000045">
    <property type="protein sequence ID" value="CAA0132186.1"/>
    <property type="molecule type" value="Genomic_DNA"/>
</dbReference>
<gene>
    <name evidence="2" type="ORF">AELLOGFF_01653</name>
</gene>
<reference evidence="2 3" key="1">
    <citation type="submission" date="2019-11" db="EMBL/GenBank/DDBJ databases">
        <authorList>
            <person name="Holert J."/>
        </authorList>
    </citation>
    <scope>NUCLEOTIDE SEQUENCE [LARGE SCALE GENOMIC DNA]</scope>
    <source>
        <strain evidence="2">BC8_1</strain>
    </source>
</reference>
<evidence type="ECO:0000313" key="2">
    <source>
        <dbReference type="EMBL" id="CAA0132186.1"/>
    </source>
</evidence>
<sequence length="121" mass="13361">MADYLADDHPRADEPTAPLWPSRNDGGGYRAKGERCAVPLNWLQPLVMGAFHDTILKPALEAVGRPASRTATEDVPATRGVGLGDLRHTFAVLQLSAGTHFMECRNGWEQHFYAGSRHPRR</sequence>
<accession>A0A5S9R8J2</accession>
<feature type="compositionally biased region" description="Basic and acidic residues" evidence="1">
    <location>
        <begin position="1"/>
        <end position="14"/>
    </location>
</feature>
<proteinExistence type="predicted"/>
<dbReference type="RefSeq" id="WP_200846122.1">
    <property type="nucleotide sequence ID" value="NZ_CACSIP010000045.1"/>
</dbReference>
<protein>
    <submittedName>
        <fullName evidence="2">Uncharacterized protein</fullName>
    </submittedName>
</protein>
<organism evidence="2 3">
    <name type="scientific">Mycolicibacterium vanbaalenii</name>
    <name type="common">Mycobacterium vanbaalenii</name>
    <dbReference type="NCBI Taxonomy" id="110539"/>
    <lineage>
        <taxon>Bacteria</taxon>
        <taxon>Bacillati</taxon>
        <taxon>Actinomycetota</taxon>
        <taxon>Actinomycetes</taxon>
        <taxon>Mycobacteriales</taxon>
        <taxon>Mycobacteriaceae</taxon>
        <taxon>Mycolicibacterium</taxon>
    </lineage>
</organism>
<name>A0A5S9R8J2_MYCVN</name>